<dbReference type="PANTHER" id="PTHR43394:SF19">
    <property type="entry name" value="ABC TRANSPORTER B FAMILY"/>
    <property type="match status" value="1"/>
</dbReference>
<feature type="compositionally biased region" description="Polar residues" evidence="7">
    <location>
        <begin position="361"/>
        <end position="373"/>
    </location>
</feature>
<feature type="region of interest" description="Disordered" evidence="7">
    <location>
        <begin position="350"/>
        <end position="425"/>
    </location>
</feature>
<evidence type="ECO:0000256" key="6">
    <source>
        <dbReference type="ARBA" id="ARBA00023136"/>
    </source>
</evidence>
<dbReference type="Pfam" id="PF00005">
    <property type="entry name" value="ABC_tran"/>
    <property type="match status" value="1"/>
</dbReference>
<evidence type="ECO:0000256" key="8">
    <source>
        <dbReference type="SAM" id="Phobius"/>
    </source>
</evidence>
<dbReference type="SMART" id="SM00382">
    <property type="entry name" value="AAA"/>
    <property type="match status" value="1"/>
</dbReference>
<evidence type="ECO:0000256" key="5">
    <source>
        <dbReference type="ARBA" id="ARBA00022989"/>
    </source>
</evidence>
<gene>
    <name evidence="11" type="ORF">Esi_0067_0026</name>
</gene>
<dbReference type="GO" id="GO:0016887">
    <property type="term" value="F:ATP hydrolysis activity"/>
    <property type="evidence" value="ECO:0007669"/>
    <property type="project" value="InterPro"/>
</dbReference>
<dbReference type="Gene3D" id="1.20.1560.10">
    <property type="entry name" value="ABC transporter type 1, transmembrane domain"/>
    <property type="match status" value="2"/>
</dbReference>
<dbReference type="CDD" id="cd18572">
    <property type="entry name" value="ABC_6TM_TAP"/>
    <property type="match status" value="1"/>
</dbReference>
<dbReference type="InterPro" id="IPR003593">
    <property type="entry name" value="AAA+_ATPase"/>
</dbReference>
<dbReference type="Proteomes" id="UP000002630">
    <property type="component" value="Linkage Group LG26"/>
</dbReference>
<dbReference type="EMBL" id="FN648894">
    <property type="protein sequence ID" value="CBJ27348.1"/>
    <property type="molecule type" value="Genomic_DNA"/>
</dbReference>
<dbReference type="InterPro" id="IPR036640">
    <property type="entry name" value="ABC1_TM_sf"/>
</dbReference>
<dbReference type="InParanoid" id="D7G5Q1"/>
<dbReference type="InterPro" id="IPR017871">
    <property type="entry name" value="ABC_transporter-like_CS"/>
</dbReference>
<evidence type="ECO:0000256" key="1">
    <source>
        <dbReference type="ARBA" id="ARBA00004141"/>
    </source>
</evidence>
<dbReference type="InterPro" id="IPR003439">
    <property type="entry name" value="ABC_transporter-like_ATP-bd"/>
</dbReference>
<dbReference type="eggNOG" id="KOG0058">
    <property type="taxonomic scope" value="Eukaryota"/>
</dbReference>
<dbReference type="CDD" id="cd03249">
    <property type="entry name" value="ABC_MTABC3_MDL1_MDL2"/>
    <property type="match status" value="1"/>
</dbReference>
<evidence type="ECO:0000259" key="10">
    <source>
        <dbReference type="PROSITE" id="PS50929"/>
    </source>
</evidence>
<dbReference type="GO" id="GO:0016020">
    <property type="term" value="C:membrane"/>
    <property type="evidence" value="ECO:0007669"/>
    <property type="project" value="UniProtKB-SubCell"/>
</dbReference>
<feature type="domain" description="ABC transmembrane type-1" evidence="10">
    <location>
        <begin position="51"/>
        <end position="333"/>
    </location>
</feature>
<dbReference type="SUPFAM" id="SSF52540">
    <property type="entry name" value="P-loop containing nucleoside triphosphate hydrolases"/>
    <property type="match status" value="1"/>
</dbReference>
<keyword evidence="5 8" id="KW-1133">Transmembrane helix</keyword>
<proteinExistence type="predicted"/>
<dbReference type="PANTHER" id="PTHR43394">
    <property type="entry name" value="ATP-DEPENDENT PERMEASE MDL1, MITOCHONDRIAL"/>
    <property type="match status" value="1"/>
</dbReference>
<keyword evidence="6 8" id="KW-0472">Membrane</keyword>
<keyword evidence="12" id="KW-1185">Reference proteome</keyword>
<dbReference type="PROSITE" id="PS50893">
    <property type="entry name" value="ABC_TRANSPORTER_2"/>
    <property type="match status" value="1"/>
</dbReference>
<evidence type="ECO:0000259" key="9">
    <source>
        <dbReference type="PROSITE" id="PS50893"/>
    </source>
</evidence>
<dbReference type="OrthoDB" id="6500128at2759"/>
<evidence type="ECO:0000313" key="12">
    <source>
        <dbReference type="Proteomes" id="UP000002630"/>
    </source>
</evidence>
<dbReference type="EMBL" id="FN649751">
    <property type="protein sequence ID" value="CBJ27348.1"/>
    <property type="molecule type" value="Genomic_DNA"/>
</dbReference>
<organism evidence="11 12">
    <name type="scientific">Ectocarpus siliculosus</name>
    <name type="common">Brown alga</name>
    <name type="synonym">Conferva siliculosa</name>
    <dbReference type="NCBI Taxonomy" id="2880"/>
    <lineage>
        <taxon>Eukaryota</taxon>
        <taxon>Sar</taxon>
        <taxon>Stramenopiles</taxon>
        <taxon>Ochrophyta</taxon>
        <taxon>PX clade</taxon>
        <taxon>Phaeophyceae</taxon>
        <taxon>Ectocarpales</taxon>
        <taxon>Ectocarpaceae</taxon>
        <taxon>Ectocarpus</taxon>
    </lineage>
</organism>
<dbReference type="FunFam" id="3.40.50.300:FF:000218">
    <property type="entry name" value="Multidrug ABC transporter ATP-binding protein"/>
    <property type="match status" value="1"/>
</dbReference>
<dbReference type="Gene3D" id="3.40.50.300">
    <property type="entry name" value="P-loop containing nucleotide triphosphate hydrolases"/>
    <property type="match status" value="1"/>
</dbReference>
<keyword evidence="2 8" id="KW-0812">Transmembrane</keyword>
<dbReference type="PROSITE" id="PS50929">
    <property type="entry name" value="ABC_TM1F"/>
    <property type="match status" value="1"/>
</dbReference>
<reference evidence="11 12" key="1">
    <citation type="journal article" date="2010" name="Nature">
        <title>The Ectocarpus genome and the independent evolution of multicellularity in brown algae.</title>
        <authorList>
            <person name="Cock J.M."/>
            <person name="Sterck L."/>
            <person name="Rouze P."/>
            <person name="Scornet D."/>
            <person name="Allen A.E."/>
            <person name="Amoutzias G."/>
            <person name="Anthouard V."/>
            <person name="Artiguenave F."/>
            <person name="Aury J.M."/>
            <person name="Badger J.H."/>
            <person name="Beszteri B."/>
            <person name="Billiau K."/>
            <person name="Bonnet E."/>
            <person name="Bothwell J.H."/>
            <person name="Bowler C."/>
            <person name="Boyen C."/>
            <person name="Brownlee C."/>
            <person name="Carrano C.J."/>
            <person name="Charrier B."/>
            <person name="Cho G.Y."/>
            <person name="Coelho S.M."/>
            <person name="Collen J."/>
            <person name="Corre E."/>
            <person name="Da Silva C."/>
            <person name="Delage L."/>
            <person name="Delaroque N."/>
            <person name="Dittami S.M."/>
            <person name="Doulbeau S."/>
            <person name="Elias M."/>
            <person name="Farnham G."/>
            <person name="Gachon C.M."/>
            <person name="Gschloessl B."/>
            <person name="Heesch S."/>
            <person name="Jabbari K."/>
            <person name="Jubin C."/>
            <person name="Kawai H."/>
            <person name="Kimura K."/>
            <person name="Kloareg B."/>
            <person name="Kupper F.C."/>
            <person name="Lang D."/>
            <person name="Le Bail A."/>
            <person name="Leblanc C."/>
            <person name="Lerouge P."/>
            <person name="Lohr M."/>
            <person name="Lopez P.J."/>
            <person name="Martens C."/>
            <person name="Maumus F."/>
            <person name="Michel G."/>
            <person name="Miranda-Saavedra D."/>
            <person name="Morales J."/>
            <person name="Moreau H."/>
            <person name="Motomura T."/>
            <person name="Nagasato C."/>
            <person name="Napoli C.A."/>
            <person name="Nelson D.R."/>
            <person name="Nyvall-Collen P."/>
            <person name="Peters A.F."/>
            <person name="Pommier C."/>
            <person name="Potin P."/>
            <person name="Poulain J."/>
            <person name="Quesneville H."/>
            <person name="Read B."/>
            <person name="Rensing S.A."/>
            <person name="Ritter A."/>
            <person name="Rousvoal S."/>
            <person name="Samanta M."/>
            <person name="Samson G."/>
            <person name="Schroeder D.C."/>
            <person name="Segurens B."/>
            <person name="Strittmatter M."/>
            <person name="Tonon T."/>
            <person name="Tregear J.W."/>
            <person name="Valentin K."/>
            <person name="von Dassow P."/>
            <person name="Yamagishi T."/>
            <person name="Van de Peer Y."/>
            <person name="Wincker P."/>
        </authorList>
    </citation>
    <scope>NUCLEOTIDE SEQUENCE [LARGE SCALE GENOMIC DNA]</scope>
    <source>
        <strain evidence="12">Ec32 / CCAP1310/4</strain>
    </source>
</reference>
<feature type="domain" description="ABC transporter" evidence="9">
    <location>
        <begin position="424"/>
        <end position="660"/>
    </location>
</feature>
<feature type="compositionally biased region" description="Basic and acidic residues" evidence="7">
    <location>
        <begin position="414"/>
        <end position="425"/>
    </location>
</feature>
<evidence type="ECO:0000313" key="11">
    <source>
        <dbReference type="EMBL" id="CBJ27348.1"/>
    </source>
</evidence>
<feature type="compositionally biased region" description="Polar residues" evidence="7">
    <location>
        <begin position="401"/>
        <end position="412"/>
    </location>
</feature>
<comment type="subcellular location">
    <subcellularLocation>
        <location evidence="1">Membrane</location>
        <topology evidence="1">Multi-pass membrane protein</topology>
    </subcellularLocation>
</comment>
<keyword evidence="4 11" id="KW-0067">ATP-binding</keyword>
<sequence>MGFELSIWRSFGSFRRHVGETFLSSREKAKAPRDAWRYMGTLVRSQRGVLLASIVTLVLAAACEIAVPHYSSRALNAAAFANDRVEFARSLQGMVAYSLLASVFTGLRGACFWLAGTHVVAKVRFDLLSSLLKQDISFHDSNETGALTSRLASDTAKISNVVSFHVNILCRQVIQAVGGLGYLYMLERQLACVALVGLVLVGGITTAYGRFSRRISAKVQTALAEAGSVAEQSLSLIRVVRAHANEQHERRRYGGKIGNSVELQETQGIAYGVARVVIGWSQAILLGAVLLLGAGRVFDGRMTGQQLTTFVFYTQFVTSASFDVGDQIQEALGAGQKVFELLDREPIMTGQAKTEGKQSVEHSSSSTLTQHDSTVMEEHAPPLTNSVGSKGGGDADMPSPHLQQQQQATSAHAGSERQRQRGRVEFDSVSFGYPTRSGVLVLDGLNLTVRPGEKVAVVGSSGGGKSTILRLICRFYDPQGGSILLGGRDLSTYKPADISNVVSWVTQEPQLFPISVRENIAYGMGSYSMEDVYKAAKSANIHNFVSELPEGYDTLVGEGGASLSGGQKQRVAIARALIRDPEVLLLDEPTSALDVESERLVQDALDTAGKGRTVILIAHRLATIQRADRIVVMQNGRLVESGKHEELLSLGGVYAGLYKQGEQVATLK</sequence>
<dbReference type="Pfam" id="PF00664">
    <property type="entry name" value="ABC_membrane"/>
    <property type="match status" value="1"/>
</dbReference>
<dbReference type="SUPFAM" id="SSF90123">
    <property type="entry name" value="ABC transporter transmembrane region"/>
    <property type="match status" value="1"/>
</dbReference>
<feature type="transmembrane region" description="Helical" evidence="8">
    <location>
        <begin position="190"/>
        <end position="209"/>
    </location>
</feature>
<dbReference type="STRING" id="2880.D7G5Q1"/>
<name>D7G5Q1_ECTSI</name>
<dbReference type="PROSITE" id="PS00211">
    <property type="entry name" value="ABC_TRANSPORTER_1"/>
    <property type="match status" value="1"/>
</dbReference>
<feature type="transmembrane region" description="Helical" evidence="8">
    <location>
        <begin position="94"/>
        <end position="115"/>
    </location>
</feature>
<dbReference type="InterPro" id="IPR039421">
    <property type="entry name" value="Type_1_exporter"/>
</dbReference>
<dbReference type="InterPro" id="IPR027417">
    <property type="entry name" value="P-loop_NTPase"/>
</dbReference>
<dbReference type="OMA" id="AWAYGSH"/>
<feature type="transmembrane region" description="Helical" evidence="8">
    <location>
        <begin position="48"/>
        <end position="67"/>
    </location>
</feature>
<evidence type="ECO:0000256" key="3">
    <source>
        <dbReference type="ARBA" id="ARBA00022741"/>
    </source>
</evidence>
<evidence type="ECO:0000256" key="2">
    <source>
        <dbReference type="ARBA" id="ARBA00022692"/>
    </source>
</evidence>
<protein>
    <submittedName>
        <fullName evidence="11">ATP-binding cassette, sub-family B, member 8</fullName>
    </submittedName>
</protein>
<dbReference type="AlphaFoldDB" id="D7G5Q1"/>
<dbReference type="InterPro" id="IPR011527">
    <property type="entry name" value="ABC1_TM_dom"/>
</dbReference>
<accession>D7G5Q1</accession>
<dbReference type="GO" id="GO:0005524">
    <property type="term" value="F:ATP binding"/>
    <property type="evidence" value="ECO:0007669"/>
    <property type="project" value="UniProtKB-KW"/>
</dbReference>
<evidence type="ECO:0000256" key="7">
    <source>
        <dbReference type="SAM" id="MobiDB-lite"/>
    </source>
</evidence>
<dbReference type="GO" id="GO:0015421">
    <property type="term" value="F:ABC-type oligopeptide transporter activity"/>
    <property type="evidence" value="ECO:0007669"/>
    <property type="project" value="TreeGrafter"/>
</dbReference>
<feature type="transmembrane region" description="Helical" evidence="8">
    <location>
        <begin position="269"/>
        <end position="292"/>
    </location>
</feature>
<keyword evidence="3" id="KW-0547">Nucleotide-binding</keyword>
<evidence type="ECO:0000256" key="4">
    <source>
        <dbReference type="ARBA" id="ARBA00022840"/>
    </source>
</evidence>